<dbReference type="Gene3D" id="3.40.50.150">
    <property type="entry name" value="Vaccinia Virus protein VP39"/>
    <property type="match status" value="1"/>
</dbReference>
<name>A4S900_OSTLU</name>
<dbReference type="CDD" id="cd02440">
    <property type="entry name" value="AdoMet_MTases"/>
    <property type="match status" value="1"/>
</dbReference>
<dbReference type="EMBL" id="CP000596">
    <property type="protein sequence ID" value="ABP00140.1"/>
    <property type="molecule type" value="Genomic_DNA"/>
</dbReference>
<dbReference type="eggNOG" id="ENOG502QQD6">
    <property type="taxonomic scope" value="Eukaryota"/>
</dbReference>
<dbReference type="Proteomes" id="UP000001568">
    <property type="component" value="Chromosome 16"/>
</dbReference>
<dbReference type="GeneID" id="5006020"/>
<dbReference type="HOGENOM" id="CLU_052868_4_1_1"/>
<dbReference type="PANTHER" id="PTHR42912">
    <property type="entry name" value="METHYLTRANSFERASE"/>
    <property type="match status" value="1"/>
</dbReference>
<keyword evidence="3" id="KW-1185">Reference proteome</keyword>
<dbReference type="OrthoDB" id="8300214at2759"/>
<dbReference type="InterPro" id="IPR050508">
    <property type="entry name" value="Methyltransf_Superfamily"/>
</dbReference>
<evidence type="ECO:0000259" key="1">
    <source>
        <dbReference type="Pfam" id="PF13847"/>
    </source>
</evidence>
<dbReference type="STRING" id="436017.A4S900"/>
<sequence>MASHRDVVRDAYARTALSAGREGCCVTPLDARVKIGYTRDELALAGGANLGVGCGAPHQFAELQAGEAVCDLGCGAGVDVVLAALSVGERGVVVGVDMTPEMLREARARAAEASERANADGRECARAEFRLGELERLPCRDGEFDVVMSNCVINLCEDKRAALAEAFRALKPGGRLCVADVVSRGNALPEALKTNEALAC</sequence>
<evidence type="ECO:0000313" key="2">
    <source>
        <dbReference type="EMBL" id="ABP00140.1"/>
    </source>
</evidence>
<dbReference type="RefSeq" id="XP_001421846.1">
    <property type="nucleotide sequence ID" value="XM_001421809.1"/>
</dbReference>
<dbReference type="InterPro" id="IPR025714">
    <property type="entry name" value="Methyltranfer_dom"/>
</dbReference>
<organism evidence="2 3">
    <name type="scientific">Ostreococcus lucimarinus (strain CCE9901)</name>
    <dbReference type="NCBI Taxonomy" id="436017"/>
    <lineage>
        <taxon>Eukaryota</taxon>
        <taxon>Viridiplantae</taxon>
        <taxon>Chlorophyta</taxon>
        <taxon>Mamiellophyceae</taxon>
        <taxon>Mamiellales</taxon>
        <taxon>Bathycoccaceae</taxon>
        <taxon>Ostreococcus</taxon>
    </lineage>
</organism>
<feature type="domain" description="Methyltransferase" evidence="1">
    <location>
        <begin position="65"/>
        <end position="196"/>
    </location>
</feature>
<dbReference type="SUPFAM" id="SSF53335">
    <property type="entry name" value="S-adenosyl-L-methionine-dependent methyltransferases"/>
    <property type="match status" value="1"/>
</dbReference>
<dbReference type="Pfam" id="PF13847">
    <property type="entry name" value="Methyltransf_31"/>
    <property type="match status" value="1"/>
</dbReference>
<dbReference type="AlphaFoldDB" id="A4S900"/>
<accession>A4S900</accession>
<protein>
    <recommendedName>
        <fullName evidence="1">Methyltransferase domain-containing protein</fullName>
    </recommendedName>
</protein>
<dbReference type="Gramene" id="ABP00140">
    <property type="protein sequence ID" value="ABP00140"/>
    <property type="gene ID" value="OSTLU_25654"/>
</dbReference>
<dbReference type="GO" id="GO:0008168">
    <property type="term" value="F:methyltransferase activity"/>
    <property type="evidence" value="ECO:0007669"/>
    <property type="project" value="TreeGrafter"/>
</dbReference>
<evidence type="ECO:0000313" key="3">
    <source>
        <dbReference type="Proteomes" id="UP000001568"/>
    </source>
</evidence>
<dbReference type="InterPro" id="IPR029063">
    <property type="entry name" value="SAM-dependent_MTases_sf"/>
</dbReference>
<gene>
    <name evidence="2" type="ORF">OSTLU_25654</name>
</gene>
<proteinExistence type="predicted"/>
<reference evidence="2 3" key="1">
    <citation type="journal article" date="2007" name="Proc. Natl. Acad. Sci. U.S.A.">
        <title>The tiny eukaryote Ostreococcus provides genomic insights into the paradox of plankton speciation.</title>
        <authorList>
            <person name="Palenik B."/>
            <person name="Grimwood J."/>
            <person name="Aerts A."/>
            <person name="Rouze P."/>
            <person name="Salamov A."/>
            <person name="Putnam N."/>
            <person name="Dupont C."/>
            <person name="Jorgensen R."/>
            <person name="Derelle E."/>
            <person name="Rombauts S."/>
            <person name="Zhou K."/>
            <person name="Otillar R."/>
            <person name="Merchant S.S."/>
            <person name="Podell S."/>
            <person name="Gaasterland T."/>
            <person name="Napoli C."/>
            <person name="Gendler K."/>
            <person name="Manuell A."/>
            <person name="Tai V."/>
            <person name="Vallon O."/>
            <person name="Piganeau G."/>
            <person name="Jancek S."/>
            <person name="Heijde M."/>
            <person name="Jabbari K."/>
            <person name="Bowler C."/>
            <person name="Lohr M."/>
            <person name="Robbens S."/>
            <person name="Werner G."/>
            <person name="Dubchak I."/>
            <person name="Pazour G.J."/>
            <person name="Ren Q."/>
            <person name="Paulsen I."/>
            <person name="Delwiche C."/>
            <person name="Schmutz J."/>
            <person name="Rokhsar D."/>
            <person name="Van de Peer Y."/>
            <person name="Moreau H."/>
            <person name="Grigoriev I.V."/>
        </authorList>
    </citation>
    <scope>NUCLEOTIDE SEQUENCE [LARGE SCALE GENOMIC DNA]</scope>
    <source>
        <strain evidence="2 3">CCE9901</strain>
    </source>
</reference>
<dbReference type="KEGG" id="olu:OSTLU_25654"/>
<dbReference type="PANTHER" id="PTHR42912:SF93">
    <property type="entry name" value="N6-ADENOSINE-METHYLTRANSFERASE TMT1A"/>
    <property type="match status" value="1"/>
</dbReference>